<accession>A0A6A7APM0</accession>
<evidence type="ECO:0000313" key="1">
    <source>
        <dbReference type="EMBL" id="KAF2845250.1"/>
    </source>
</evidence>
<dbReference type="Proteomes" id="UP000799423">
    <property type="component" value="Unassembled WGS sequence"/>
</dbReference>
<organism evidence="1 2">
    <name type="scientific">Plenodomus tracheiphilus IPT5</name>
    <dbReference type="NCBI Taxonomy" id="1408161"/>
    <lineage>
        <taxon>Eukaryota</taxon>
        <taxon>Fungi</taxon>
        <taxon>Dikarya</taxon>
        <taxon>Ascomycota</taxon>
        <taxon>Pezizomycotina</taxon>
        <taxon>Dothideomycetes</taxon>
        <taxon>Pleosporomycetidae</taxon>
        <taxon>Pleosporales</taxon>
        <taxon>Pleosporineae</taxon>
        <taxon>Leptosphaeriaceae</taxon>
        <taxon>Plenodomus</taxon>
    </lineage>
</organism>
<dbReference type="AlphaFoldDB" id="A0A6A7APM0"/>
<protein>
    <submittedName>
        <fullName evidence="1">Uncharacterized protein</fullName>
    </submittedName>
</protein>
<feature type="non-terminal residue" evidence="1">
    <location>
        <position position="161"/>
    </location>
</feature>
<name>A0A6A7APM0_9PLEO</name>
<keyword evidence="2" id="KW-1185">Reference proteome</keyword>
<gene>
    <name evidence="1" type="ORF">T440DRAFT_370497</name>
</gene>
<evidence type="ECO:0000313" key="2">
    <source>
        <dbReference type="Proteomes" id="UP000799423"/>
    </source>
</evidence>
<reference evidence="1" key="1">
    <citation type="submission" date="2020-01" db="EMBL/GenBank/DDBJ databases">
        <authorList>
            <consortium name="DOE Joint Genome Institute"/>
            <person name="Haridas S."/>
            <person name="Albert R."/>
            <person name="Binder M."/>
            <person name="Bloem J."/>
            <person name="Labutti K."/>
            <person name="Salamov A."/>
            <person name="Andreopoulos B."/>
            <person name="Baker S.E."/>
            <person name="Barry K."/>
            <person name="Bills G."/>
            <person name="Bluhm B.H."/>
            <person name="Cannon C."/>
            <person name="Castanera R."/>
            <person name="Culley D.E."/>
            <person name="Daum C."/>
            <person name="Ezra D."/>
            <person name="Gonzalez J.B."/>
            <person name="Henrissat B."/>
            <person name="Kuo A."/>
            <person name="Liang C."/>
            <person name="Lipzen A."/>
            <person name="Lutzoni F."/>
            <person name="Magnuson J."/>
            <person name="Mondo S."/>
            <person name="Nolan M."/>
            <person name="Ohm R."/>
            <person name="Pangilinan J."/>
            <person name="Park H.-J."/>
            <person name="Ramirez L."/>
            <person name="Alfaro M."/>
            <person name="Sun H."/>
            <person name="Tritt A."/>
            <person name="Yoshinaga Y."/>
            <person name="Zwiers L.-H."/>
            <person name="Turgeon B.G."/>
            <person name="Goodwin S.B."/>
            <person name="Spatafora J.W."/>
            <person name="Crous P.W."/>
            <person name="Grigoriev I.V."/>
        </authorList>
    </citation>
    <scope>NUCLEOTIDE SEQUENCE</scope>
    <source>
        <strain evidence="1">IPT5</strain>
    </source>
</reference>
<dbReference type="OrthoDB" id="73875at2759"/>
<sequence length="161" mass="18514">GMWKAKISVTMERLISRLDWVLYDPNGDEAGHDGMFFEGTQMTMSIKSSDRTDVERSAPFDVSMTGMDLLDVDKARVKFVIEQTMKGCDFGDGNACRPHMITENRPETEMFEVNSCEFYCKDKKDAKLYQADLWCDDLNDAWWGPKNAGFERIFNCGWKGF</sequence>
<dbReference type="EMBL" id="MU006351">
    <property type="protein sequence ID" value="KAF2845250.1"/>
    <property type="molecule type" value="Genomic_DNA"/>
</dbReference>
<proteinExistence type="predicted"/>
<feature type="non-terminal residue" evidence="1">
    <location>
        <position position="1"/>
    </location>
</feature>